<evidence type="ECO:0000313" key="4">
    <source>
        <dbReference type="EMBL" id="GGI49765.1"/>
    </source>
</evidence>
<dbReference type="PANTHER" id="PTHR10302">
    <property type="entry name" value="SINGLE-STRANDED DNA-BINDING PROTEIN"/>
    <property type="match status" value="1"/>
</dbReference>
<keyword evidence="5" id="KW-1185">Reference proteome</keyword>
<dbReference type="CDD" id="cd04496">
    <property type="entry name" value="SSB_OBF"/>
    <property type="match status" value="1"/>
</dbReference>
<comment type="caution">
    <text evidence="2">Lacks conserved residue(s) required for the propagation of feature annotation.</text>
</comment>
<sequence>MWGVNKVVLIGHLGKDPEIRRLADNVSVVSFPLATSEQVTLAESRVEETEWHNIIMWRSLADAAHKFLKKGKLVYLEGKLRTRSFEDKQGVKRSITEVLAESFTILGRNSDFTPDENMTYKHTD</sequence>
<dbReference type="GO" id="GO:0006260">
    <property type="term" value="P:DNA replication"/>
    <property type="evidence" value="ECO:0007669"/>
    <property type="project" value="InterPro"/>
</dbReference>
<name>A0A917J5X0_9SPHI</name>
<comment type="caution">
    <text evidence="4">The sequence shown here is derived from an EMBL/GenBank/DDBJ whole genome shotgun (WGS) entry which is preliminary data.</text>
</comment>
<evidence type="ECO:0000256" key="2">
    <source>
        <dbReference type="HAMAP-Rule" id="MF_00984"/>
    </source>
</evidence>
<keyword evidence="1 2" id="KW-0238">DNA-binding</keyword>
<accession>A0A917J5X0</accession>
<dbReference type="InterPro" id="IPR000424">
    <property type="entry name" value="Primosome_PriB/ssb"/>
</dbReference>
<dbReference type="PROSITE" id="PS50935">
    <property type="entry name" value="SSB"/>
    <property type="match status" value="1"/>
</dbReference>
<dbReference type="HAMAP" id="MF_00984">
    <property type="entry name" value="SSB"/>
    <property type="match status" value="1"/>
</dbReference>
<dbReference type="Pfam" id="PF00436">
    <property type="entry name" value="SSB"/>
    <property type="match status" value="1"/>
</dbReference>
<dbReference type="GO" id="GO:0003697">
    <property type="term" value="F:single-stranded DNA binding"/>
    <property type="evidence" value="ECO:0007669"/>
    <property type="project" value="UniProtKB-UniRule"/>
</dbReference>
<dbReference type="RefSeq" id="WP_188414296.1">
    <property type="nucleotide sequence ID" value="NZ_BMDO01000001.1"/>
</dbReference>
<reference evidence="4" key="1">
    <citation type="journal article" date="2014" name="Int. J. Syst. Evol. Microbiol.">
        <title>Complete genome sequence of Corynebacterium casei LMG S-19264T (=DSM 44701T), isolated from a smear-ripened cheese.</title>
        <authorList>
            <consortium name="US DOE Joint Genome Institute (JGI-PGF)"/>
            <person name="Walter F."/>
            <person name="Albersmeier A."/>
            <person name="Kalinowski J."/>
            <person name="Ruckert C."/>
        </authorList>
    </citation>
    <scope>NUCLEOTIDE SEQUENCE</scope>
    <source>
        <strain evidence="4">CCM 8711</strain>
    </source>
</reference>
<proteinExistence type="inferred from homology"/>
<dbReference type="GO" id="GO:0009295">
    <property type="term" value="C:nucleoid"/>
    <property type="evidence" value="ECO:0007669"/>
    <property type="project" value="TreeGrafter"/>
</dbReference>
<dbReference type="Gene3D" id="2.40.50.140">
    <property type="entry name" value="Nucleic acid-binding proteins"/>
    <property type="match status" value="1"/>
</dbReference>
<dbReference type="SUPFAM" id="SSF50249">
    <property type="entry name" value="Nucleic acid-binding proteins"/>
    <property type="match status" value="1"/>
</dbReference>
<organism evidence="4 5">
    <name type="scientific">Mucilaginibacter galii</name>
    <dbReference type="NCBI Taxonomy" id="2005073"/>
    <lineage>
        <taxon>Bacteria</taxon>
        <taxon>Pseudomonadati</taxon>
        <taxon>Bacteroidota</taxon>
        <taxon>Sphingobacteriia</taxon>
        <taxon>Sphingobacteriales</taxon>
        <taxon>Sphingobacteriaceae</taxon>
        <taxon>Mucilaginibacter</taxon>
    </lineage>
</organism>
<dbReference type="InterPro" id="IPR012340">
    <property type="entry name" value="NA-bd_OB-fold"/>
</dbReference>
<dbReference type="InterPro" id="IPR011344">
    <property type="entry name" value="ssDNA-bd"/>
</dbReference>
<dbReference type="Proteomes" id="UP000662074">
    <property type="component" value="Unassembled WGS sequence"/>
</dbReference>
<gene>
    <name evidence="4" type="ORF">GCM10011425_09770</name>
</gene>
<reference evidence="4" key="2">
    <citation type="submission" date="2020-09" db="EMBL/GenBank/DDBJ databases">
        <authorList>
            <person name="Sun Q."/>
            <person name="Sedlacek I."/>
        </authorList>
    </citation>
    <scope>NUCLEOTIDE SEQUENCE</scope>
    <source>
        <strain evidence="4">CCM 8711</strain>
    </source>
</reference>
<dbReference type="EMBL" id="BMDO01000001">
    <property type="protein sequence ID" value="GGI49765.1"/>
    <property type="molecule type" value="Genomic_DNA"/>
</dbReference>
<evidence type="ECO:0000256" key="1">
    <source>
        <dbReference type="ARBA" id="ARBA00023125"/>
    </source>
</evidence>
<evidence type="ECO:0000313" key="5">
    <source>
        <dbReference type="Proteomes" id="UP000662074"/>
    </source>
</evidence>
<comment type="subunit">
    <text evidence="2">Homotetramer.</text>
</comment>
<dbReference type="AlphaFoldDB" id="A0A917J5X0"/>
<dbReference type="PIRSF" id="PIRSF002070">
    <property type="entry name" value="SSB"/>
    <property type="match status" value="1"/>
</dbReference>
<dbReference type="PANTHER" id="PTHR10302:SF27">
    <property type="entry name" value="SINGLE-STRANDED DNA-BINDING PROTEIN"/>
    <property type="match status" value="1"/>
</dbReference>
<dbReference type="NCBIfam" id="TIGR00621">
    <property type="entry name" value="ssb"/>
    <property type="match status" value="1"/>
</dbReference>
<protein>
    <recommendedName>
        <fullName evidence="2 3">Single-stranded DNA-binding protein</fullName>
        <shortName evidence="2">SSB</shortName>
    </recommendedName>
</protein>
<evidence type="ECO:0000256" key="3">
    <source>
        <dbReference type="PIRNR" id="PIRNR002070"/>
    </source>
</evidence>